<evidence type="ECO:0000259" key="4">
    <source>
        <dbReference type="SMART" id="SM00382"/>
    </source>
</evidence>
<proteinExistence type="inferred from homology"/>
<keyword evidence="2" id="KW-0547">Nucleotide-binding</keyword>
<protein>
    <submittedName>
        <fullName evidence="5">Conjugal transfer protein TrbE</fullName>
    </submittedName>
</protein>
<dbReference type="Proteomes" id="UP000636949">
    <property type="component" value="Unassembled WGS sequence"/>
</dbReference>
<evidence type="ECO:0000256" key="2">
    <source>
        <dbReference type="ARBA" id="ARBA00022741"/>
    </source>
</evidence>
<dbReference type="Pfam" id="PF03135">
    <property type="entry name" value="CagE_TrbE_VirB"/>
    <property type="match status" value="1"/>
</dbReference>
<feature type="domain" description="AAA+ ATPase" evidence="4">
    <location>
        <begin position="440"/>
        <end position="701"/>
    </location>
</feature>
<dbReference type="EMBL" id="BMJS01000016">
    <property type="protein sequence ID" value="GGF99131.1"/>
    <property type="molecule type" value="Genomic_DNA"/>
</dbReference>
<dbReference type="SMART" id="SM00382">
    <property type="entry name" value="AAA"/>
    <property type="match status" value="1"/>
</dbReference>
<dbReference type="OrthoDB" id="5555485at2"/>
<dbReference type="AlphaFoldDB" id="A0A8J3E969"/>
<evidence type="ECO:0000256" key="1">
    <source>
        <dbReference type="ARBA" id="ARBA00006512"/>
    </source>
</evidence>
<accession>A0A8J3E969</accession>
<comment type="similarity">
    <text evidence="1">Belongs to the TrbE/VirB4 family.</text>
</comment>
<dbReference type="GO" id="GO:0005524">
    <property type="term" value="F:ATP binding"/>
    <property type="evidence" value="ECO:0007669"/>
    <property type="project" value="UniProtKB-KW"/>
</dbReference>
<dbReference type="InterPro" id="IPR003593">
    <property type="entry name" value="AAA+_ATPase"/>
</dbReference>
<organism evidence="5 6">
    <name type="scientific">Cysteiniphilum litorale</name>
    <dbReference type="NCBI Taxonomy" id="2056700"/>
    <lineage>
        <taxon>Bacteria</taxon>
        <taxon>Pseudomonadati</taxon>
        <taxon>Pseudomonadota</taxon>
        <taxon>Gammaproteobacteria</taxon>
        <taxon>Thiotrichales</taxon>
        <taxon>Fastidiosibacteraceae</taxon>
        <taxon>Cysteiniphilum</taxon>
    </lineage>
</organism>
<reference evidence="5" key="1">
    <citation type="journal article" date="2014" name="Int. J. Syst. Evol. Microbiol.">
        <title>Complete genome sequence of Corynebacterium casei LMG S-19264T (=DSM 44701T), isolated from a smear-ripened cheese.</title>
        <authorList>
            <consortium name="US DOE Joint Genome Institute (JGI-PGF)"/>
            <person name="Walter F."/>
            <person name="Albersmeier A."/>
            <person name="Kalinowski J."/>
            <person name="Ruckert C."/>
        </authorList>
    </citation>
    <scope>NUCLEOTIDE SEQUENCE</scope>
    <source>
        <strain evidence="5">CGMCC 1.15758</strain>
    </source>
</reference>
<dbReference type="InterPro" id="IPR002789">
    <property type="entry name" value="HerA_central"/>
</dbReference>
<evidence type="ECO:0000313" key="6">
    <source>
        <dbReference type="Proteomes" id="UP000636949"/>
    </source>
</evidence>
<dbReference type="InterPro" id="IPR051162">
    <property type="entry name" value="T4SS_component"/>
</dbReference>
<dbReference type="Pfam" id="PF01935">
    <property type="entry name" value="DUF87"/>
    <property type="match status" value="1"/>
</dbReference>
<keyword evidence="6" id="KW-1185">Reference proteome</keyword>
<dbReference type="Pfam" id="PF19044">
    <property type="entry name" value="P-loop_TraG"/>
    <property type="match status" value="1"/>
</dbReference>
<dbReference type="InterPro" id="IPR043964">
    <property type="entry name" value="P-loop_TraG"/>
</dbReference>
<dbReference type="Gene3D" id="3.40.50.300">
    <property type="entry name" value="P-loop containing nucleotide triphosphate hydrolases"/>
    <property type="match status" value="1"/>
</dbReference>
<dbReference type="RefSeq" id="WP_117003138.1">
    <property type="nucleotide sequence ID" value="NZ_BMJS01000016.1"/>
</dbReference>
<gene>
    <name evidence="5" type="ORF">GCM10010995_15510</name>
</gene>
<sequence>MKRNKFAGLADKLGYAFLIDNVIVMKDGALQAVFRFYGDDVESVVDEMRVAYSLRWSEAVCNIWSRNIMIEHDVIRTQAENYSDDQVFPSIASALIDQERRYQFDHTGDIYESLTYVTITFKEDKEISKATKKFIYNTNDQVRDKTPNERLADFNNKLQLFMNFVAYGNESKFSRLNGDALMQYCHLCITGKRQYVAAPNQGTLLNLYLAREPLLPGQQPMIGNKYIKTLTIDDYPMKLQPMLMHVLNTMRMPFRYHTRFYVLSKDQAKKELRKIQRTWSSKAIGMKGVLVQAIGGTPQLNEDAQGKNLDAQACITENESGEIKYGFYNGCIVFMHEDIIELNRIVSDFTDILTNLGFLIRNERANATEAYLGSISGHGMYNCRINLMDSISWAYQLPLSSIYAGERYCPSPLYPEHSPALLYAVTDGSNVYRLNLHVSDVGHTMVLGPTGSGKSTLLGIIMSQHLKYPNARIVIFDKDSSHKNFTRSHEGKYYSPEDLTTAKLAPFISIDEVYGFEIIHNWLCDTFEINGVSMDSSRRMIVKESLSNLRSLPQAERKFSNLEFQEKELRSAYVALKGGFFGSLMDGTSNDLFTSSLLAFDIGEILKLPEHIFVPIIECLNAQIELLSKSLHPCLLVMEEAWLYLDTPILERKLKDWLKTLRKFNIAVIFVSQSLADVSKSSITEVLSESSATKIYLPNAEALSAKVKAQYEKFSLNDKEISLITNGTPKRHYYISQATGKRLIDLNLGELALSFLAVSNEAERALFDQYYRESDPMWIVEYLTAKGLKDAADFAKRTYIAPAINADIEEPLA</sequence>
<keyword evidence="3" id="KW-0067">ATP-binding</keyword>
<dbReference type="SUPFAM" id="SSF52540">
    <property type="entry name" value="P-loop containing nucleoside triphosphate hydrolases"/>
    <property type="match status" value="1"/>
</dbReference>
<dbReference type="InterPro" id="IPR027417">
    <property type="entry name" value="P-loop_NTPase"/>
</dbReference>
<reference evidence="5" key="2">
    <citation type="submission" date="2020-09" db="EMBL/GenBank/DDBJ databases">
        <authorList>
            <person name="Sun Q."/>
            <person name="Zhou Y."/>
        </authorList>
    </citation>
    <scope>NUCLEOTIDE SEQUENCE</scope>
    <source>
        <strain evidence="5">CGMCC 1.15758</strain>
    </source>
</reference>
<name>A0A8J3E969_9GAMM</name>
<dbReference type="PANTHER" id="PTHR30121">
    <property type="entry name" value="UNCHARACTERIZED PROTEIN YJGR-RELATED"/>
    <property type="match status" value="1"/>
</dbReference>
<dbReference type="InterPro" id="IPR018145">
    <property type="entry name" value="CagE_TrbE_VirB_cntrl_dom"/>
</dbReference>
<dbReference type="CDD" id="cd00267">
    <property type="entry name" value="ABC_ATPase"/>
    <property type="match status" value="1"/>
</dbReference>
<dbReference type="PANTHER" id="PTHR30121:SF12">
    <property type="entry name" value="TYPE IV SECRETION SYSTEM PROTEIN CAGE"/>
    <property type="match status" value="1"/>
</dbReference>
<evidence type="ECO:0000256" key="3">
    <source>
        <dbReference type="ARBA" id="ARBA00022840"/>
    </source>
</evidence>
<evidence type="ECO:0000313" key="5">
    <source>
        <dbReference type="EMBL" id="GGF99131.1"/>
    </source>
</evidence>
<comment type="caution">
    <text evidence="5">The sequence shown here is derived from an EMBL/GenBank/DDBJ whole genome shotgun (WGS) entry which is preliminary data.</text>
</comment>